<dbReference type="GO" id="GO:0016887">
    <property type="term" value="F:ATP hydrolysis activity"/>
    <property type="evidence" value="ECO:0007669"/>
    <property type="project" value="InterPro"/>
</dbReference>
<dbReference type="Pfam" id="PF13304">
    <property type="entry name" value="AAA_21"/>
    <property type="match status" value="1"/>
</dbReference>
<feature type="domain" description="ATPase AAA-type core" evidence="1">
    <location>
        <begin position="261"/>
        <end position="355"/>
    </location>
</feature>
<feature type="domain" description="Rad50/SbcC-type AAA" evidence="2">
    <location>
        <begin position="9"/>
        <end position="223"/>
    </location>
</feature>
<dbReference type="InterPro" id="IPR038729">
    <property type="entry name" value="Rad50/SbcC_AAA"/>
</dbReference>
<evidence type="ECO:0000259" key="2">
    <source>
        <dbReference type="Pfam" id="PF13476"/>
    </source>
</evidence>
<comment type="caution">
    <text evidence="3">The sequence shown here is derived from an EMBL/GenBank/DDBJ whole genome shotgun (WGS) entry which is preliminary data.</text>
</comment>
<dbReference type="EMBL" id="JABAEW010000053">
    <property type="protein sequence ID" value="NMD88661.1"/>
    <property type="molecule type" value="Genomic_DNA"/>
</dbReference>
<organism evidence="3 4">
    <name type="scientific">Victivallis vadensis</name>
    <dbReference type="NCBI Taxonomy" id="172901"/>
    <lineage>
        <taxon>Bacteria</taxon>
        <taxon>Pseudomonadati</taxon>
        <taxon>Lentisphaerota</taxon>
        <taxon>Lentisphaeria</taxon>
        <taxon>Victivallales</taxon>
        <taxon>Victivallaceae</taxon>
        <taxon>Victivallis</taxon>
    </lineage>
</organism>
<sequence>MNNQLRIASLSVENYRCFERMDTPVVFHSDLTVLVARNGEGKTAILDAIKIALGTFTSSFPITSQAHFHISDVHIAALQEQCFLGAVYPVSLKATGTINDRAENWSRSLQKAKGRTTTKDAKVVSSFGEMLYKEIQKKDSNVSLPLIAFYGTGRLWAEHKDMNDGGISPLAQSRFAGYENALSARSTYKQVKNWLLEALKMEDSKQASITQTGQFIQSQLEAIEKALQCVLGVEGWGQMHYNSFYRDEITVVNNDKNINGNLILNHDAATALPVSWLSDGIRAVFSMVADIAYRCAKLNPHLGDRACEETCGIVLIDEVDIFLHPAWQQHVLLDLRKAFPNIQFIVTTHSPQVVSSVSDECIRIIENGKIYSVNGTEGAEADRILDRVFGVSAEKSPNPVTQMLLQYMKLVYADKWDSEEAIALRKELEEKFKGDEPRLMEADLYIENRKWEMEDEKNTI</sequence>
<dbReference type="InterPro" id="IPR003959">
    <property type="entry name" value="ATPase_AAA_core"/>
</dbReference>
<accession>A0A848B0L9</accession>
<dbReference type="GO" id="GO:0005524">
    <property type="term" value="F:ATP binding"/>
    <property type="evidence" value="ECO:0007669"/>
    <property type="project" value="InterPro"/>
</dbReference>
<dbReference type="PANTHER" id="PTHR43581">
    <property type="entry name" value="ATP/GTP PHOSPHATASE"/>
    <property type="match status" value="1"/>
</dbReference>
<name>A0A848B0L9_9BACT</name>
<evidence type="ECO:0000313" key="4">
    <source>
        <dbReference type="Proteomes" id="UP000576225"/>
    </source>
</evidence>
<dbReference type="InterPro" id="IPR051396">
    <property type="entry name" value="Bact_Antivir_Def_Nuclease"/>
</dbReference>
<proteinExistence type="predicted"/>
<evidence type="ECO:0000259" key="1">
    <source>
        <dbReference type="Pfam" id="PF13304"/>
    </source>
</evidence>
<gene>
    <name evidence="3" type="ORF">HF882_18895</name>
</gene>
<protein>
    <submittedName>
        <fullName evidence="3">AAA family ATPase</fullName>
    </submittedName>
</protein>
<dbReference type="Proteomes" id="UP000576225">
    <property type="component" value="Unassembled WGS sequence"/>
</dbReference>
<dbReference type="PANTHER" id="PTHR43581:SF4">
    <property type="entry name" value="ATP_GTP PHOSPHATASE"/>
    <property type="match status" value="1"/>
</dbReference>
<dbReference type="Gene3D" id="3.40.50.300">
    <property type="entry name" value="P-loop containing nucleotide triphosphate hydrolases"/>
    <property type="match status" value="1"/>
</dbReference>
<evidence type="ECO:0000313" key="3">
    <source>
        <dbReference type="EMBL" id="NMD88661.1"/>
    </source>
</evidence>
<dbReference type="GO" id="GO:0006302">
    <property type="term" value="P:double-strand break repair"/>
    <property type="evidence" value="ECO:0007669"/>
    <property type="project" value="InterPro"/>
</dbReference>
<dbReference type="RefSeq" id="WP_168963708.1">
    <property type="nucleotide sequence ID" value="NZ_JABAEW010000053.1"/>
</dbReference>
<dbReference type="AlphaFoldDB" id="A0A848B0L9"/>
<dbReference type="Pfam" id="PF13476">
    <property type="entry name" value="AAA_23"/>
    <property type="match status" value="1"/>
</dbReference>
<dbReference type="SUPFAM" id="SSF52540">
    <property type="entry name" value="P-loop containing nucleoside triphosphate hydrolases"/>
    <property type="match status" value="1"/>
</dbReference>
<reference evidence="3 4" key="1">
    <citation type="submission" date="2020-04" db="EMBL/GenBank/DDBJ databases">
        <authorList>
            <person name="Hitch T.C.A."/>
            <person name="Wylensek D."/>
            <person name="Clavel T."/>
        </authorList>
    </citation>
    <scope>NUCLEOTIDE SEQUENCE [LARGE SCALE GENOMIC DNA]</scope>
    <source>
        <strain evidence="3 4">COR2-253-APC-1A</strain>
    </source>
</reference>
<dbReference type="InterPro" id="IPR027417">
    <property type="entry name" value="P-loop_NTPase"/>
</dbReference>